<dbReference type="OrthoDB" id="5525680at2759"/>
<dbReference type="EMBL" id="JAADJZ010000015">
    <property type="protein sequence ID" value="KAF2869849.1"/>
    <property type="molecule type" value="Genomic_DNA"/>
</dbReference>
<reference evidence="7 8" key="1">
    <citation type="submission" date="2020-01" db="EMBL/GenBank/DDBJ databases">
        <authorList>
            <consortium name="DOE Joint Genome Institute"/>
            <person name="Haridas S."/>
            <person name="Albert R."/>
            <person name="Binder M."/>
            <person name="Bloem J."/>
            <person name="Labutti K."/>
            <person name="Salamov A."/>
            <person name="Andreopoulos B."/>
            <person name="Baker S.E."/>
            <person name="Barry K."/>
            <person name="Bills G."/>
            <person name="Bluhm B.H."/>
            <person name="Cannon C."/>
            <person name="Castanera R."/>
            <person name="Culley D.E."/>
            <person name="Daum C."/>
            <person name="Ezra D."/>
            <person name="Gonzalez J.B."/>
            <person name="Henrissat B."/>
            <person name="Kuo A."/>
            <person name="Liang C."/>
            <person name="Lipzen A."/>
            <person name="Lutzoni F."/>
            <person name="Magnuson J."/>
            <person name="Mondo S."/>
            <person name="Nolan M."/>
            <person name="Ohm R."/>
            <person name="Pangilinan J."/>
            <person name="Park H.-J.H."/>
            <person name="Ramirez L."/>
            <person name="Alfaro M."/>
            <person name="Sun H."/>
            <person name="Tritt A."/>
            <person name="Yoshinaga Y."/>
            <person name="Zwiers L.-H.L."/>
            <person name="Turgeon B.G."/>
            <person name="Goodwin S.B."/>
            <person name="Spatafora J.W."/>
            <person name="Crous P.W."/>
            <person name="Grigoriev I.V."/>
        </authorList>
    </citation>
    <scope>NUCLEOTIDE SEQUENCE [LARGE SCALE GENOMIC DNA]</scope>
    <source>
        <strain evidence="7 8">CBS 611.86</strain>
    </source>
</reference>
<dbReference type="GO" id="GO:0012505">
    <property type="term" value="C:endomembrane system"/>
    <property type="evidence" value="ECO:0007669"/>
    <property type="project" value="UniProtKB-SubCell"/>
</dbReference>
<dbReference type="PANTHER" id="PTHR34187">
    <property type="entry name" value="FGR18P"/>
    <property type="match status" value="1"/>
</dbReference>
<evidence type="ECO:0000313" key="8">
    <source>
        <dbReference type="Proteomes" id="UP000481861"/>
    </source>
</evidence>
<comment type="subcellular location">
    <subcellularLocation>
        <location evidence="1">Endomembrane system</location>
        <topology evidence="1">Multi-pass membrane protein</topology>
    </subcellularLocation>
</comment>
<evidence type="ECO:0000256" key="2">
    <source>
        <dbReference type="ARBA" id="ARBA00022692"/>
    </source>
</evidence>
<dbReference type="InterPro" id="IPR052053">
    <property type="entry name" value="IM_YidH-like"/>
</dbReference>
<feature type="transmembrane region" description="Helical" evidence="5">
    <location>
        <begin position="108"/>
        <end position="131"/>
    </location>
</feature>
<proteinExistence type="predicted"/>
<evidence type="ECO:0000256" key="1">
    <source>
        <dbReference type="ARBA" id="ARBA00004127"/>
    </source>
</evidence>
<evidence type="ECO:0000256" key="4">
    <source>
        <dbReference type="ARBA" id="ARBA00023136"/>
    </source>
</evidence>
<dbReference type="PANTHER" id="PTHR34187:SF3">
    <property type="entry name" value="DUF DOMAIN PROTEIN (AFU_ORTHOLOGUE AFUA_6G11150)"/>
    <property type="match status" value="1"/>
</dbReference>
<evidence type="ECO:0000256" key="5">
    <source>
        <dbReference type="SAM" id="Phobius"/>
    </source>
</evidence>
<dbReference type="Pfam" id="PF02656">
    <property type="entry name" value="DUF202"/>
    <property type="match status" value="1"/>
</dbReference>
<feature type="domain" description="DUF202" evidence="6">
    <location>
        <begin position="64"/>
        <end position="135"/>
    </location>
</feature>
<dbReference type="Proteomes" id="UP000481861">
    <property type="component" value="Unassembled WGS sequence"/>
</dbReference>
<comment type="caution">
    <text evidence="7">The sequence shown here is derived from an EMBL/GenBank/DDBJ whole genome shotgun (WGS) entry which is preliminary data.</text>
</comment>
<gene>
    <name evidence="7" type="ORF">BDV95DRAFT_89230</name>
</gene>
<evidence type="ECO:0000256" key="3">
    <source>
        <dbReference type="ARBA" id="ARBA00022989"/>
    </source>
</evidence>
<keyword evidence="2 5" id="KW-0812">Transmembrane</keyword>
<protein>
    <recommendedName>
        <fullName evidence="6">DUF202 domain-containing protein</fullName>
    </recommendedName>
</protein>
<sequence length="178" mass="20191">MDFRPLDRMDGSDQALLNEPFRPFYIFQSKPVLVNQDNDYDRAVFIERPLFGALLFDNNASDARDHAANERTFLSWLRLSVFLAIVSTAITMSFHLKDKASAMEKKIALPLGIIFWLLAVVCLMTGLSNYIETVSRYSRRTALVQAGWKTQMVFTVVAISIVTACILFLSTNANTRTR</sequence>
<feature type="transmembrane region" description="Helical" evidence="5">
    <location>
        <begin position="151"/>
        <end position="169"/>
    </location>
</feature>
<accession>A0A7C8I3F0</accession>
<evidence type="ECO:0000313" key="7">
    <source>
        <dbReference type="EMBL" id="KAF2869849.1"/>
    </source>
</evidence>
<keyword evidence="8" id="KW-1185">Reference proteome</keyword>
<feature type="transmembrane region" description="Helical" evidence="5">
    <location>
        <begin position="76"/>
        <end position="96"/>
    </location>
</feature>
<organism evidence="7 8">
    <name type="scientific">Massariosphaeria phaeospora</name>
    <dbReference type="NCBI Taxonomy" id="100035"/>
    <lineage>
        <taxon>Eukaryota</taxon>
        <taxon>Fungi</taxon>
        <taxon>Dikarya</taxon>
        <taxon>Ascomycota</taxon>
        <taxon>Pezizomycotina</taxon>
        <taxon>Dothideomycetes</taxon>
        <taxon>Pleosporomycetidae</taxon>
        <taxon>Pleosporales</taxon>
        <taxon>Pleosporales incertae sedis</taxon>
        <taxon>Massariosphaeria</taxon>
    </lineage>
</organism>
<dbReference type="InterPro" id="IPR003807">
    <property type="entry name" value="DUF202"/>
</dbReference>
<keyword evidence="4 5" id="KW-0472">Membrane</keyword>
<dbReference type="AlphaFoldDB" id="A0A7C8I3F0"/>
<name>A0A7C8I3F0_9PLEO</name>
<keyword evidence="3 5" id="KW-1133">Transmembrane helix</keyword>
<evidence type="ECO:0000259" key="6">
    <source>
        <dbReference type="Pfam" id="PF02656"/>
    </source>
</evidence>